<sequence>MRKKSLVDRHAVIMGVDGILAHLEAYAFFLAAVVVDINETDPVIELEIEIIVGIAFHIDDLVGSDLPVQIRDRYQGTCLDIDHIVENPRTMTQDHCGLVVVVVQSRTPGYQKSFVQVSLQGGSAHIVMFAPGRIKVRPQIGDFFVQPSQVTDAVHRNAGRTGGLTGEFQIGSRKIANGAIDAHFVPGGAVFGN</sequence>
<protein>
    <submittedName>
        <fullName evidence="1">Uncharacterized protein</fullName>
    </submittedName>
</protein>
<name>A0A645ED48_9ZZZZ</name>
<proteinExistence type="predicted"/>
<dbReference type="EMBL" id="VSSQ01045958">
    <property type="protein sequence ID" value="MPM99897.1"/>
    <property type="molecule type" value="Genomic_DNA"/>
</dbReference>
<accession>A0A645ED48</accession>
<dbReference type="AlphaFoldDB" id="A0A645ED48"/>
<organism evidence="1">
    <name type="scientific">bioreactor metagenome</name>
    <dbReference type="NCBI Taxonomy" id="1076179"/>
    <lineage>
        <taxon>unclassified sequences</taxon>
        <taxon>metagenomes</taxon>
        <taxon>ecological metagenomes</taxon>
    </lineage>
</organism>
<evidence type="ECO:0000313" key="1">
    <source>
        <dbReference type="EMBL" id="MPM99897.1"/>
    </source>
</evidence>
<comment type="caution">
    <text evidence="1">The sequence shown here is derived from an EMBL/GenBank/DDBJ whole genome shotgun (WGS) entry which is preliminary data.</text>
</comment>
<gene>
    <name evidence="1" type="ORF">SDC9_147092</name>
</gene>
<reference evidence="1" key="1">
    <citation type="submission" date="2019-08" db="EMBL/GenBank/DDBJ databases">
        <authorList>
            <person name="Kucharzyk K."/>
            <person name="Murdoch R.W."/>
            <person name="Higgins S."/>
            <person name="Loffler F."/>
        </authorList>
    </citation>
    <scope>NUCLEOTIDE SEQUENCE</scope>
</reference>